<organism evidence="1 2">
    <name type="scientific">Staphylococcus felis</name>
    <dbReference type="NCBI Taxonomy" id="46127"/>
    <lineage>
        <taxon>Bacteria</taxon>
        <taxon>Bacillati</taxon>
        <taxon>Bacillota</taxon>
        <taxon>Bacilli</taxon>
        <taxon>Bacillales</taxon>
        <taxon>Staphylococcaceae</taxon>
        <taxon>Staphylococcus</taxon>
    </lineage>
</organism>
<dbReference type="RefSeq" id="WP_274541498.1">
    <property type="nucleotide sequence ID" value="NZ_QKXQ01000417.1"/>
</dbReference>
<accession>A0A3E0IN84</accession>
<evidence type="ECO:0000313" key="1">
    <source>
        <dbReference type="EMBL" id="REH93203.1"/>
    </source>
</evidence>
<dbReference type="Proteomes" id="UP000256562">
    <property type="component" value="Unassembled WGS sequence"/>
</dbReference>
<protein>
    <submittedName>
        <fullName evidence="1">Siroheme synthase</fullName>
    </submittedName>
</protein>
<name>A0A3E0IN84_9STAP</name>
<comment type="caution">
    <text evidence="1">The sequence shown here is derived from an EMBL/GenBank/DDBJ whole genome shotgun (WGS) entry which is preliminary data.</text>
</comment>
<dbReference type="Gene3D" id="3.40.50.720">
    <property type="entry name" value="NAD(P)-binding Rossmann-like Domain"/>
    <property type="match status" value="1"/>
</dbReference>
<evidence type="ECO:0000313" key="2">
    <source>
        <dbReference type="Proteomes" id="UP000256562"/>
    </source>
</evidence>
<reference evidence="1 2" key="1">
    <citation type="journal article" date="2018" name="Vet. Microbiol.">
        <title>Characterisation of Staphylococcus felis isolated from cats using whole genome sequencing.</title>
        <authorList>
            <person name="Worthing K."/>
            <person name="Pang S."/>
            <person name="Trott D.J."/>
            <person name="Abraham S."/>
            <person name="Coombs G.W."/>
            <person name="Jordan D."/>
            <person name="McIntyre L."/>
            <person name="Davies M.R."/>
            <person name="Norris J."/>
        </authorList>
    </citation>
    <scope>NUCLEOTIDE SEQUENCE [LARGE SCALE GENOMIC DNA]</scope>
    <source>
        <strain evidence="1 2">F9</strain>
    </source>
</reference>
<dbReference type="AlphaFoldDB" id="A0A3E0IN84"/>
<dbReference type="EMBL" id="QKXQ01000417">
    <property type="protein sequence ID" value="REH93203.1"/>
    <property type="molecule type" value="Genomic_DNA"/>
</dbReference>
<proteinExistence type="predicted"/>
<feature type="non-terminal residue" evidence="1">
    <location>
        <position position="31"/>
    </location>
</feature>
<dbReference type="Pfam" id="PF13241">
    <property type="entry name" value="NAD_binding_7"/>
    <property type="match status" value="1"/>
</dbReference>
<gene>
    <name evidence="1" type="ORF">DOS83_09105</name>
</gene>
<sequence>MYPVQLNLNQKHVTIIGGGKIAWRKFKKLKD</sequence>